<gene>
    <name evidence="1" type="ORF">BV25DRAFT_1841617</name>
</gene>
<dbReference type="EMBL" id="MU277246">
    <property type="protein sequence ID" value="KAI0057512.1"/>
    <property type="molecule type" value="Genomic_DNA"/>
</dbReference>
<organism evidence="1 2">
    <name type="scientific">Artomyces pyxidatus</name>
    <dbReference type="NCBI Taxonomy" id="48021"/>
    <lineage>
        <taxon>Eukaryota</taxon>
        <taxon>Fungi</taxon>
        <taxon>Dikarya</taxon>
        <taxon>Basidiomycota</taxon>
        <taxon>Agaricomycotina</taxon>
        <taxon>Agaricomycetes</taxon>
        <taxon>Russulales</taxon>
        <taxon>Auriscalpiaceae</taxon>
        <taxon>Artomyces</taxon>
    </lineage>
</organism>
<accession>A0ACB8SMR0</accession>
<proteinExistence type="predicted"/>
<comment type="caution">
    <text evidence="1">The sequence shown here is derived from an EMBL/GenBank/DDBJ whole genome shotgun (WGS) entry which is preliminary data.</text>
</comment>
<reference evidence="1" key="2">
    <citation type="journal article" date="2022" name="New Phytol.">
        <title>Evolutionary transition to the ectomycorrhizal habit in the genomes of a hyperdiverse lineage of mushroom-forming fungi.</title>
        <authorList>
            <person name="Looney B."/>
            <person name="Miyauchi S."/>
            <person name="Morin E."/>
            <person name="Drula E."/>
            <person name="Courty P.E."/>
            <person name="Kohler A."/>
            <person name="Kuo A."/>
            <person name="LaButti K."/>
            <person name="Pangilinan J."/>
            <person name="Lipzen A."/>
            <person name="Riley R."/>
            <person name="Andreopoulos W."/>
            <person name="He G."/>
            <person name="Johnson J."/>
            <person name="Nolan M."/>
            <person name="Tritt A."/>
            <person name="Barry K.W."/>
            <person name="Grigoriev I.V."/>
            <person name="Nagy L.G."/>
            <person name="Hibbett D."/>
            <person name="Henrissat B."/>
            <person name="Matheny P.B."/>
            <person name="Labbe J."/>
            <person name="Martin F.M."/>
        </authorList>
    </citation>
    <scope>NUCLEOTIDE SEQUENCE</scope>
    <source>
        <strain evidence="1">HHB10654</strain>
    </source>
</reference>
<evidence type="ECO:0000313" key="2">
    <source>
        <dbReference type="Proteomes" id="UP000814140"/>
    </source>
</evidence>
<evidence type="ECO:0000313" key="1">
    <source>
        <dbReference type="EMBL" id="KAI0057512.1"/>
    </source>
</evidence>
<sequence length="799" mass="89197">MDPEYIQVNSRSAGEWRESCLPSATQDTLPHKFRCWTADHSPHNLGIDHCVGNKGRGCSAYALRGRCIRRAIQIANTSRVPVTPRWPDCSRRRPKSDGFGASAGSDRRQQEQHNPGADARVIAVFPPKCALQLLDISLDPLLINDRVSATPPSHLAGTLRFSASLPILTLTLAHNRGAILAMEISEFRKPYDFEVALSGAVNIPKAVHDHITTMPAIATIDTRSPGAHASSQMAPSLDATLSSVNQPDLSDSLKETRSLLARLEEKDRLLRAYQVQLKFLQVPQRIGVARITARPNFGNFSFLVTRQFSVSITFPAHWAGLSRRGLWGSFTTSINNGMLVAATSPAVILTLGEVCFRRRPILQILFCIIAYTTQRLPVYIWQTPSLAHWYERIWPSLSTILYPATVTSWTTNSDSTVLNTLSNFLSTGAESTKQNKFPSLVKLNMWMESQDLVHYPRPLQHRITFLLLSMIRTTYHWPFPFRHLFWTCLVFHKVYSRFASMQRRGGLTYMTLMAKSSFNHGAVPILTGVVSTSALLSSMSTQRMPYINRHTVQHGILGIGWHPTSHYSILVLSLQIRYIHVTSLWTWSSLGLRCSPVLDAALASPRGDMPHINIDVRRLTVLDSLSPAAIADALSRRFSPTAVVSAASKSYVWARHASVLVRRKLGMLLSAQMWSAGTRSYLIRRESPSKACKGKAGTPLVRVIRRIHSPSQVDGFVGQWLPLFAMCEYRRTRHLLKKALTCECAKTPDSRLWISLSSSLAETPTPVPPGFDRHDDDQARAALRDPRNGRRARLGLVTS</sequence>
<dbReference type="Proteomes" id="UP000814140">
    <property type="component" value="Unassembled WGS sequence"/>
</dbReference>
<protein>
    <submittedName>
        <fullName evidence="1">Uncharacterized protein</fullName>
    </submittedName>
</protein>
<reference evidence="1" key="1">
    <citation type="submission" date="2021-03" db="EMBL/GenBank/DDBJ databases">
        <authorList>
            <consortium name="DOE Joint Genome Institute"/>
            <person name="Ahrendt S."/>
            <person name="Looney B.P."/>
            <person name="Miyauchi S."/>
            <person name="Morin E."/>
            <person name="Drula E."/>
            <person name="Courty P.E."/>
            <person name="Chicoki N."/>
            <person name="Fauchery L."/>
            <person name="Kohler A."/>
            <person name="Kuo A."/>
            <person name="Labutti K."/>
            <person name="Pangilinan J."/>
            <person name="Lipzen A."/>
            <person name="Riley R."/>
            <person name="Andreopoulos W."/>
            <person name="He G."/>
            <person name="Johnson J."/>
            <person name="Barry K.W."/>
            <person name="Grigoriev I.V."/>
            <person name="Nagy L."/>
            <person name="Hibbett D."/>
            <person name="Henrissat B."/>
            <person name="Matheny P.B."/>
            <person name="Labbe J."/>
            <person name="Martin F."/>
        </authorList>
    </citation>
    <scope>NUCLEOTIDE SEQUENCE</scope>
    <source>
        <strain evidence="1">HHB10654</strain>
    </source>
</reference>
<name>A0ACB8SMR0_9AGAM</name>
<keyword evidence="2" id="KW-1185">Reference proteome</keyword>